<dbReference type="EMBL" id="CAJVPM010005323">
    <property type="protein sequence ID" value="CAG8522625.1"/>
    <property type="molecule type" value="Genomic_DNA"/>
</dbReference>
<accession>A0ACA9LEU8</accession>
<name>A0ACA9LEU8_9GLOM</name>
<proteinExistence type="predicted"/>
<gene>
    <name evidence="1" type="ORF">SCALOS_LOCUS4131</name>
</gene>
<organism evidence="1 2">
    <name type="scientific">Scutellospora calospora</name>
    <dbReference type="NCBI Taxonomy" id="85575"/>
    <lineage>
        <taxon>Eukaryota</taxon>
        <taxon>Fungi</taxon>
        <taxon>Fungi incertae sedis</taxon>
        <taxon>Mucoromycota</taxon>
        <taxon>Glomeromycotina</taxon>
        <taxon>Glomeromycetes</taxon>
        <taxon>Diversisporales</taxon>
        <taxon>Gigasporaceae</taxon>
        <taxon>Scutellospora</taxon>
    </lineage>
</organism>
<protein>
    <submittedName>
        <fullName evidence="1">9167_t:CDS:1</fullName>
    </submittedName>
</protein>
<keyword evidence="2" id="KW-1185">Reference proteome</keyword>
<comment type="caution">
    <text evidence="1">The sequence shown here is derived from an EMBL/GenBank/DDBJ whole genome shotgun (WGS) entry which is preliminary data.</text>
</comment>
<dbReference type="Proteomes" id="UP000789860">
    <property type="component" value="Unassembled WGS sequence"/>
</dbReference>
<sequence>MQKRQQGYIQLSTSAETPTQKPLVIDPQTEPQVGGRNRVKSKQPNRTTKTSQKLKLFPEEQAVPITVDEASDGKYDQVGQLAQGTARKEAERLSKQERLKLPRVTAYCTAATYRLDDLMKYLQNRKVRNSTAPKRLDECIYTPFTFRPPKPPTTADLLGLDDVVIPSQEQSISEVIFFDYGVVVIWGMKEVEEKSLLRELVAFEDEKLSEEDVETEEFHFHYAASYQQRIYNDVITLKHPGNYMVKVTISHAIAQSVKMTLFEGLIEDTIEATKHIPITMAETGKVSMSRTAITKKIGQLFIMRININLVSNILDTPEIFWSEPAYEPLYGAIRGYLEISQRVELLNQRVAVISDLLDMLKEHLTTSHGEQLEWIVIVLIDDSLINISIKKKMIRKKTRNIRTKPDNEEEEVPAEKIAKKKAKSNNKSVLSFGNEEEEDETFQVTKSSASRRLARSKAKQLLLNQLTTISSSPSYTKEHLLELRANTPIMPLSFQVQDNVIAEKFPSTLGSGQISGIPDANAIHAAKKRREMLRQKSAFLDYIPLDDNPDVDPVSEKKIESRLVREDDEIGDADEELGQYGEEKLPLGKKAEREHQRLKKAGIKEMLMEV</sequence>
<evidence type="ECO:0000313" key="2">
    <source>
        <dbReference type="Proteomes" id="UP000789860"/>
    </source>
</evidence>
<evidence type="ECO:0000313" key="1">
    <source>
        <dbReference type="EMBL" id="CAG8522625.1"/>
    </source>
</evidence>
<feature type="non-terminal residue" evidence="1">
    <location>
        <position position="610"/>
    </location>
</feature>
<reference evidence="1" key="1">
    <citation type="submission" date="2021-06" db="EMBL/GenBank/DDBJ databases">
        <authorList>
            <person name="Kallberg Y."/>
            <person name="Tangrot J."/>
            <person name="Rosling A."/>
        </authorList>
    </citation>
    <scope>NUCLEOTIDE SEQUENCE</scope>
    <source>
        <strain evidence="1">AU212A</strain>
    </source>
</reference>